<reference evidence="3 4" key="1">
    <citation type="submission" date="2024-06" db="EMBL/GenBank/DDBJ databases">
        <title>The Natural Products Discovery Center: Release of the First 8490 Sequenced Strains for Exploring Actinobacteria Biosynthetic Diversity.</title>
        <authorList>
            <person name="Kalkreuter E."/>
            <person name="Kautsar S.A."/>
            <person name="Yang D."/>
            <person name="Bader C.D."/>
            <person name="Teijaro C.N."/>
            <person name="Fluegel L."/>
            <person name="Davis C.M."/>
            <person name="Simpson J.R."/>
            <person name="Lauterbach L."/>
            <person name="Steele A.D."/>
            <person name="Gui C."/>
            <person name="Meng S."/>
            <person name="Li G."/>
            <person name="Viehrig K."/>
            <person name="Ye F."/>
            <person name="Su P."/>
            <person name="Kiefer A.F."/>
            <person name="Nichols A."/>
            <person name="Cepeda A.J."/>
            <person name="Yan W."/>
            <person name="Fan B."/>
            <person name="Jiang Y."/>
            <person name="Adhikari A."/>
            <person name="Zheng C.-J."/>
            <person name="Schuster L."/>
            <person name="Cowan T.M."/>
            <person name="Smanski M.J."/>
            <person name="Chevrette M.G."/>
            <person name="De Carvalho L.P.S."/>
            <person name="Shen B."/>
        </authorList>
    </citation>
    <scope>NUCLEOTIDE SEQUENCE [LARGE SCALE GENOMIC DNA]</scope>
    <source>
        <strain evidence="3 4">NPDC000837</strain>
    </source>
</reference>
<dbReference type="Gene3D" id="3.40.50.300">
    <property type="entry name" value="P-loop containing nucleotide triphosphate hydrolases"/>
    <property type="match status" value="1"/>
</dbReference>
<dbReference type="SUPFAM" id="SSF48452">
    <property type="entry name" value="TPR-like"/>
    <property type="match status" value="1"/>
</dbReference>
<keyword evidence="4" id="KW-1185">Reference proteome</keyword>
<evidence type="ECO:0000259" key="2">
    <source>
        <dbReference type="Pfam" id="PF25872"/>
    </source>
</evidence>
<dbReference type="SUPFAM" id="SSF52540">
    <property type="entry name" value="P-loop containing nucleoside triphosphate hydrolases"/>
    <property type="match status" value="1"/>
</dbReference>
<dbReference type="Pfam" id="PF13401">
    <property type="entry name" value="AAA_22"/>
    <property type="match status" value="1"/>
</dbReference>
<dbReference type="Gene3D" id="1.25.40.10">
    <property type="entry name" value="Tetratricopeptide repeat domain"/>
    <property type="match status" value="1"/>
</dbReference>
<comment type="caution">
    <text evidence="3">The sequence shown here is derived from an EMBL/GenBank/DDBJ whole genome shotgun (WGS) entry which is preliminary data.</text>
</comment>
<dbReference type="InterPro" id="IPR011990">
    <property type="entry name" value="TPR-like_helical_dom_sf"/>
</dbReference>
<protein>
    <submittedName>
        <fullName evidence="3">AAA family ATPase</fullName>
    </submittedName>
</protein>
<dbReference type="InterPro" id="IPR027417">
    <property type="entry name" value="P-loop_NTPase"/>
</dbReference>
<feature type="domain" description="ORC1/DEAH AAA+ ATPase" evidence="1">
    <location>
        <begin position="37"/>
        <end position="143"/>
    </location>
</feature>
<dbReference type="PRINTS" id="PR00364">
    <property type="entry name" value="DISEASERSIST"/>
</dbReference>
<sequence>MGTQKQSGADAGIPIDLTAFIGRREEVAAVRGLLAGSRLVTLTGVGGVGKTRLAYHIGVTMARAFPDGVRVVELAGLRDPGLLVDTVAASLGLRNQRAHLTLDLVVEHLRTKRMLLVVDNCEHLAVECAKVIDALLRALPDLRVLTTSRHVLGITGEGTFVVSPLPVPLAKRDWSAEELRRYSAVVLFEQRAASVLPGFEVTQDNAMAVGRLVHWLDGLPLALELAAARMRTLTLQDILVRMEQRFTLLTGGSRAALPRQQTLRELMDWSHELCSEGERTLWARASVFLGGFDLEAAEAVCTSADLPEHAVLDVVHGLVAKSVLIRQENNGRARYRMLETVREYGQEHLAESGALARFRRRHRDHHLEIAARARDGWFGPDQVAWMARLRSEHANLRAALDFCLDTPGEAATGMELATRPRHYWIAHGGIGEGRRWLSRLLAAGTQDSAARAEALGTYAYLGLMQGAVAEAAPLVIEFQQAATRLQDASALAWAQHHLALTAGFRGEAARAAEFFEDAMTQHRAVGDVAGAAECMFKLAIAVCMGDTDRALSLCQECQTITSEHGESWIRVDALFAECLVRWQIGERDTAEALARQSPASASALRPMGYRPVRGGRGLVRGGRRRCRTRCLSARHTPVPLACHRRHPVRRPLHGRIASAVRQGDACVVAGGAVRSGPASRCGFHPR</sequence>
<name>A0ABV1V4Q6_9ACTN</name>
<gene>
    <name evidence="3" type="ORF">ABT276_32860</name>
</gene>
<dbReference type="PANTHER" id="PTHR47691">
    <property type="entry name" value="REGULATOR-RELATED"/>
    <property type="match status" value="1"/>
</dbReference>
<dbReference type="Proteomes" id="UP001445472">
    <property type="component" value="Unassembled WGS sequence"/>
</dbReference>
<dbReference type="PANTHER" id="PTHR47691:SF3">
    <property type="entry name" value="HTH-TYPE TRANSCRIPTIONAL REGULATOR RV0890C-RELATED"/>
    <property type="match status" value="1"/>
</dbReference>
<dbReference type="RefSeq" id="WP_351978982.1">
    <property type="nucleotide sequence ID" value="NZ_JBEPBX010000049.1"/>
</dbReference>
<feature type="domain" description="Winged helix-turn-helix" evidence="2">
    <location>
        <begin position="276"/>
        <end position="350"/>
    </location>
</feature>
<evidence type="ECO:0000313" key="3">
    <source>
        <dbReference type="EMBL" id="MER6618017.1"/>
    </source>
</evidence>
<organism evidence="3 4">
    <name type="scientific">Streptomyces xantholiticus</name>
    <dbReference type="NCBI Taxonomy" id="68285"/>
    <lineage>
        <taxon>Bacteria</taxon>
        <taxon>Bacillati</taxon>
        <taxon>Actinomycetota</taxon>
        <taxon>Actinomycetes</taxon>
        <taxon>Kitasatosporales</taxon>
        <taxon>Streptomycetaceae</taxon>
        <taxon>Streptomyces</taxon>
    </lineage>
</organism>
<evidence type="ECO:0000313" key="4">
    <source>
        <dbReference type="Proteomes" id="UP001445472"/>
    </source>
</evidence>
<evidence type="ECO:0000259" key="1">
    <source>
        <dbReference type="Pfam" id="PF13401"/>
    </source>
</evidence>
<accession>A0ABV1V4Q6</accession>
<proteinExistence type="predicted"/>
<dbReference type="Pfam" id="PF25872">
    <property type="entry name" value="HTH_77"/>
    <property type="match status" value="1"/>
</dbReference>
<dbReference type="InterPro" id="IPR049945">
    <property type="entry name" value="AAA_22"/>
</dbReference>
<dbReference type="EMBL" id="JBEPBX010000049">
    <property type="protein sequence ID" value="MER6618017.1"/>
    <property type="molecule type" value="Genomic_DNA"/>
</dbReference>
<dbReference type="InterPro" id="IPR058852">
    <property type="entry name" value="HTH_77"/>
</dbReference>